<dbReference type="EMBL" id="JAULSR010000004">
    <property type="protein sequence ID" value="KAK0621753.1"/>
    <property type="molecule type" value="Genomic_DNA"/>
</dbReference>
<keyword evidence="1" id="KW-0175">Coiled coil</keyword>
<feature type="chain" id="PRO_5041252778" evidence="2">
    <location>
        <begin position="19"/>
        <end position="538"/>
    </location>
</feature>
<feature type="coiled-coil region" evidence="1">
    <location>
        <begin position="86"/>
        <end position="120"/>
    </location>
</feature>
<organism evidence="3 4">
    <name type="scientific">Bombardia bombarda</name>
    <dbReference type="NCBI Taxonomy" id="252184"/>
    <lineage>
        <taxon>Eukaryota</taxon>
        <taxon>Fungi</taxon>
        <taxon>Dikarya</taxon>
        <taxon>Ascomycota</taxon>
        <taxon>Pezizomycotina</taxon>
        <taxon>Sordariomycetes</taxon>
        <taxon>Sordariomycetidae</taxon>
        <taxon>Sordariales</taxon>
        <taxon>Lasiosphaeriaceae</taxon>
        <taxon>Bombardia</taxon>
    </lineage>
</organism>
<evidence type="ECO:0000256" key="2">
    <source>
        <dbReference type="SAM" id="SignalP"/>
    </source>
</evidence>
<evidence type="ECO:0000313" key="4">
    <source>
        <dbReference type="Proteomes" id="UP001174934"/>
    </source>
</evidence>
<keyword evidence="2" id="KW-0732">Signal</keyword>
<feature type="coiled-coil region" evidence="1">
    <location>
        <begin position="157"/>
        <end position="184"/>
    </location>
</feature>
<name>A0AA39WUA9_9PEZI</name>
<evidence type="ECO:0000313" key="3">
    <source>
        <dbReference type="EMBL" id="KAK0621753.1"/>
    </source>
</evidence>
<gene>
    <name evidence="3" type="ORF">B0T17DRAFT_493851</name>
</gene>
<feature type="signal peptide" evidence="2">
    <location>
        <begin position="1"/>
        <end position="18"/>
    </location>
</feature>
<comment type="caution">
    <text evidence="3">The sequence shown here is derived from an EMBL/GenBank/DDBJ whole genome shotgun (WGS) entry which is preliminary data.</text>
</comment>
<evidence type="ECO:0000256" key="1">
    <source>
        <dbReference type="SAM" id="Coils"/>
    </source>
</evidence>
<keyword evidence="4" id="KW-1185">Reference proteome</keyword>
<reference evidence="3" key="1">
    <citation type="submission" date="2023-06" db="EMBL/GenBank/DDBJ databases">
        <title>Genome-scale phylogeny and comparative genomics of the fungal order Sordariales.</title>
        <authorList>
            <consortium name="Lawrence Berkeley National Laboratory"/>
            <person name="Hensen N."/>
            <person name="Bonometti L."/>
            <person name="Westerberg I."/>
            <person name="Brannstrom I.O."/>
            <person name="Guillou S."/>
            <person name="Cros-Aarteil S."/>
            <person name="Calhoun S."/>
            <person name="Haridas S."/>
            <person name="Kuo A."/>
            <person name="Mondo S."/>
            <person name="Pangilinan J."/>
            <person name="Riley R."/>
            <person name="LaButti K."/>
            <person name="Andreopoulos B."/>
            <person name="Lipzen A."/>
            <person name="Chen C."/>
            <person name="Yanf M."/>
            <person name="Daum C."/>
            <person name="Ng V."/>
            <person name="Clum A."/>
            <person name="Steindorff A."/>
            <person name="Ohm R."/>
            <person name="Martin F."/>
            <person name="Silar P."/>
            <person name="Natvig D."/>
            <person name="Lalanne C."/>
            <person name="Gautier V."/>
            <person name="Ament-velasquez S.L."/>
            <person name="Kruys A."/>
            <person name="Hutchinson M.I."/>
            <person name="Powell A.J."/>
            <person name="Barry K."/>
            <person name="Miller A.N."/>
            <person name="Grigoriev I.V."/>
            <person name="Debuchy R."/>
            <person name="Gladieux P."/>
            <person name="Thoren M.H."/>
            <person name="Johannesson H."/>
        </authorList>
    </citation>
    <scope>NUCLEOTIDE SEQUENCE</scope>
    <source>
        <strain evidence="3">SMH3391-2</strain>
    </source>
</reference>
<dbReference type="AlphaFoldDB" id="A0AA39WUA9"/>
<protein>
    <submittedName>
        <fullName evidence="3">Uncharacterized protein</fullName>
    </submittedName>
</protein>
<sequence length="538" mass="56722">MVRSILALSLLGLGAINALPTANIVDRRQEVFGLGEGETTFTPGASNLPTCKPGVPLAEQSPCLLGSTTGGVKPGKRSFTLPPDYQTNTKEVIKQLEVELVKLQNKKNKTAEELADIKAIKAALQYLAGITQISAPPGDGTIFVPGKRSFTLPPDYQTNTKEVIKQLEVELVKLQNKKNKSAEEVADIKAIKAALQYLAGITQISAPPGDGTIFVPGKRAVVSYGAECSKLDSAELALESLIHKSSYNQLSVSEYLAMEQLKHYLLACGITIIKSPDGTTTIIKPSDKKRDVDEDVIIPAETEASFDLAGLQEGYAALMEALDGSRPSFTTWLVIQQIADLLEIYGITVDRGLDAEPSSEVSASKRQTIGTKACALTETKGLQTVLAQLTKAYGNPATAPAAIYLVEQFIVTALQLCSTPVAGWTTLTPATPIPGAPIIPDKTIPGAPITPDPYYPGSPIVVSDKRANTEGEADPAALLAALNLLVQRYSAPGAGPIPAPVFLIMVNIASILQGYPGVAIPAWPPVLGPGTVVIGPSS</sequence>
<proteinExistence type="predicted"/>
<dbReference type="Proteomes" id="UP001174934">
    <property type="component" value="Unassembled WGS sequence"/>
</dbReference>
<accession>A0AA39WUA9</accession>